<evidence type="ECO:0000256" key="3">
    <source>
        <dbReference type="ARBA" id="ARBA00023163"/>
    </source>
</evidence>
<feature type="domain" description="HTH tetR-type" evidence="5">
    <location>
        <begin position="3"/>
        <end position="63"/>
    </location>
</feature>
<dbReference type="EMBL" id="AP011115">
    <property type="protein sequence ID" value="BAH49039.1"/>
    <property type="molecule type" value="Genomic_DNA"/>
</dbReference>
<dbReference type="SUPFAM" id="SSF46689">
    <property type="entry name" value="Homeodomain-like"/>
    <property type="match status" value="1"/>
</dbReference>
<dbReference type="HOGENOM" id="CLU_091687_2_1_11"/>
<dbReference type="PRINTS" id="PR00455">
    <property type="entry name" value="HTHTETR"/>
</dbReference>
<evidence type="ECO:0000256" key="1">
    <source>
        <dbReference type="ARBA" id="ARBA00023015"/>
    </source>
</evidence>
<evidence type="ECO:0000313" key="6">
    <source>
        <dbReference type="EMBL" id="BAH49039.1"/>
    </source>
</evidence>
<dbReference type="PROSITE" id="PS50977">
    <property type="entry name" value="HTH_TETR_2"/>
    <property type="match status" value="1"/>
</dbReference>
<dbReference type="PATRIC" id="fig|632772.20.peg.854"/>
<dbReference type="InterPro" id="IPR050109">
    <property type="entry name" value="HTH-type_TetR-like_transc_reg"/>
</dbReference>
<evidence type="ECO:0000256" key="4">
    <source>
        <dbReference type="PROSITE-ProRule" id="PRU00335"/>
    </source>
</evidence>
<evidence type="ECO:0000313" key="7">
    <source>
        <dbReference type="Proteomes" id="UP000002212"/>
    </source>
</evidence>
<dbReference type="Pfam" id="PF00440">
    <property type="entry name" value="TetR_N"/>
    <property type="match status" value="1"/>
</dbReference>
<dbReference type="InterPro" id="IPR009057">
    <property type="entry name" value="Homeodomain-like_sf"/>
</dbReference>
<keyword evidence="3" id="KW-0804">Transcription</keyword>
<dbReference type="InterPro" id="IPR001647">
    <property type="entry name" value="HTH_TetR"/>
</dbReference>
<dbReference type="GO" id="GO:0000976">
    <property type="term" value="F:transcription cis-regulatory region binding"/>
    <property type="evidence" value="ECO:0007669"/>
    <property type="project" value="TreeGrafter"/>
</dbReference>
<accession>C1AU31</accession>
<organism evidence="6 7">
    <name type="scientific">Rhodococcus opacus (strain B4)</name>
    <dbReference type="NCBI Taxonomy" id="632772"/>
    <lineage>
        <taxon>Bacteria</taxon>
        <taxon>Bacillati</taxon>
        <taxon>Actinomycetota</taxon>
        <taxon>Actinomycetes</taxon>
        <taxon>Mycobacteriales</taxon>
        <taxon>Nocardiaceae</taxon>
        <taxon>Rhodococcus</taxon>
    </lineage>
</organism>
<dbReference type="PANTHER" id="PTHR30055">
    <property type="entry name" value="HTH-TYPE TRANSCRIPTIONAL REGULATOR RUTR"/>
    <property type="match status" value="1"/>
</dbReference>
<dbReference type="Proteomes" id="UP000002212">
    <property type="component" value="Chromosome"/>
</dbReference>
<evidence type="ECO:0000256" key="2">
    <source>
        <dbReference type="ARBA" id="ARBA00023125"/>
    </source>
</evidence>
<keyword evidence="1" id="KW-0805">Transcription regulation</keyword>
<name>C1AU31_RHOOB</name>
<dbReference type="STRING" id="632772.ROP_07920"/>
<gene>
    <name evidence="6" type="ordered locus">ROP_07920</name>
</gene>
<dbReference type="GO" id="GO:0003700">
    <property type="term" value="F:DNA-binding transcription factor activity"/>
    <property type="evidence" value="ECO:0007669"/>
    <property type="project" value="TreeGrafter"/>
</dbReference>
<feature type="DNA-binding region" description="H-T-H motif" evidence="4">
    <location>
        <begin position="26"/>
        <end position="45"/>
    </location>
</feature>
<dbReference type="OrthoDB" id="9806334at2"/>
<dbReference type="InterPro" id="IPR041479">
    <property type="entry name" value="TetR_CgmR_C"/>
</dbReference>
<dbReference type="KEGG" id="rop:ROP_07920"/>
<dbReference type="AlphaFoldDB" id="C1AU31"/>
<reference evidence="6 7" key="1">
    <citation type="submission" date="2009-03" db="EMBL/GenBank/DDBJ databases">
        <title>Comparison of the complete genome sequences of Rhodococcus erythropolis PR4 and Rhodococcus opacus B4.</title>
        <authorList>
            <person name="Takarada H."/>
            <person name="Sekine M."/>
            <person name="Hosoyama A."/>
            <person name="Yamada R."/>
            <person name="Fujisawa T."/>
            <person name="Omata S."/>
            <person name="Shimizu A."/>
            <person name="Tsukatani N."/>
            <person name="Tanikawa S."/>
            <person name="Fujita N."/>
            <person name="Harayama S."/>
        </authorList>
    </citation>
    <scope>NUCLEOTIDE SEQUENCE [LARGE SCALE GENOMIC DNA]</scope>
    <source>
        <strain evidence="6 7">B4</strain>
    </source>
</reference>
<protein>
    <submittedName>
        <fullName evidence="6">Putative TetR family transcriptional regulator</fullName>
    </submittedName>
</protein>
<dbReference type="Gene3D" id="1.10.357.10">
    <property type="entry name" value="Tetracycline Repressor, domain 2"/>
    <property type="match status" value="1"/>
</dbReference>
<dbReference type="RefSeq" id="WP_012688035.1">
    <property type="nucleotide sequence ID" value="NC_012522.1"/>
</dbReference>
<sequence length="174" mass="18896">MAAGTRDRILDALEKLLLDVGIAQVTLEAVAAEAGVSKGGLLYHFPSKEALLAAMVRRLGERADAQLADAVSGGTPMSEWYLQVPDASTAEELALYRSTIAALRSVDGQHDEIQKAVTDVMRSWDEGLQDEIDDPVQAEIVRLVGDGIYLAALLRLPMPEPELYKKVVARLLQK</sequence>
<keyword evidence="2 4" id="KW-0238">DNA-binding</keyword>
<evidence type="ECO:0000259" key="5">
    <source>
        <dbReference type="PROSITE" id="PS50977"/>
    </source>
</evidence>
<dbReference type="Pfam" id="PF17937">
    <property type="entry name" value="TetR_C_28"/>
    <property type="match status" value="1"/>
</dbReference>
<dbReference type="PANTHER" id="PTHR30055:SF234">
    <property type="entry name" value="HTH-TYPE TRANSCRIPTIONAL REGULATOR BETI"/>
    <property type="match status" value="1"/>
</dbReference>
<proteinExistence type="predicted"/>